<feature type="domain" description="PAC" evidence="18">
    <location>
        <begin position="220"/>
        <end position="274"/>
    </location>
</feature>
<proteinExistence type="predicted"/>
<evidence type="ECO:0000313" key="21">
    <source>
        <dbReference type="Proteomes" id="UP001606303"/>
    </source>
</evidence>
<evidence type="ECO:0000256" key="6">
    <source>
        <dbReference type="ARBA" id="ARBA00022692"/>
    </source>
</evidence>
<dbReference type="EC" id="2.7.13.3" evidence="3"/>
<evidence type="ECO:0000256" key="13">
    <source>
        <dbReference type="PROSITE-ProRule" id="PRU00169"/>
    </source>
</evidence>
<organism evidence="20 21">
    <name type="scientific">Pelomonas baiyunensis</name>
    <dbReference type="NCBI Taxonomy" id="3299026"/>
    <lineage>
        <taxon>Bacteria</taxon>
        <taxon>Pseudomonadati</taxon>
        <taxon>Pseudomonadota</taxon>
        <taxon>Betaproteobacteria</taxon>
        <taxon>Burkholderiales</taxon>
        <taxon>Sphaerotilaceae</taxon>
        <taxon>Roseateles</taxon>
    </lineage>
</organism>
<evidence type="ECO:0000256" key="3">
    <source>
        <dbReference type="ARBA" id="ARBA00012438"/>
    </source>
</evidence>
<evidence type="ECO:0000256" key="11">
    <source>
        <dbReference type="ARBA" id="ARBA00023136"/>
    </source>
</evidence>
<dbReference type="InterPro" id="IPR003661">
    <property type="entry name" value="HisK_dim/P_dom"/>
</dbReference>
<accession>A0ABW7GYZ7</accession>
<evidence type="ECO:0000256" key="12">
    <source>
        <dbReference type="PROSITE-ProRule" id="PRU00110"/>
    </source>
</evidence>
<gene>
    <name evidence="20" type="ORF">ACG01O_11345</name>
</gene>
<feature type="modified residue" description="Phosphohistidine" evidence="12">
    <location>
        <position position="856"/>
    </location>
</feature>
<dbReference type="PROSITE" id="PS50110">
    <property type="entry name" value="RESPONSE_REGULATORY"/>
    <property type="match status" value="1"/>
</dbReference>
<feature type="domain" description="PAS" evidence="17">
    <location>
        <begin position="275"/>
        <end position="352"/>
    </location>
</feature>
<dbReference type="Pfam" id="PF13426">
    <property type="entry name" value="PAS_9"/>
    <property type="match status" value="1"/>
</dbReference>
<feature type="domain" description="Histidine kinase" evidence="15">
    <location>
        <begin position="426"/>
        <end position="647"/>
    </location>
</feature>
<dbReference type="SUPFAM" id="SSF47384">
    <property type="entry name" value="Homodimeric domain of signal transducing histidine kinase"/>
    <property type="match status" value="1"/>
</dbReference>
<evidence type="ECO:0000256" key="1">
    <source>
        <dbReference type="ARBA" id="ARBA00000085"/>
    </source>
</evidence>
<dbReference type="SUPFAM" id="SSF47226">
    <property type="entry name" value="Histidine-containing phosphotransfer domain, HPT domain"/>
    <property type="match status" value="1"/>
</dbReference>
<name>A0ABW7GYZ7_9BURK</name>
<dbReference type="InterPro" id="IPR004358">
    <property type="entry name" value="Sig_transdc_His_kin-like_C"/>
</dbReference>
<keyword evidence="8 20" id="KW-0067">ATP-binding</keyword>
<dbReference type="PANTHER" id="PTHR45339">
    <property type="entry name" value="HYBRID SIGNAL TRANSDUCTION HISTIDINE KINASE J"/>
    <property type="match status" value="1"/>
</dbReference>
<dbReference type="Gene3D" id="3.30.450.20">
    <property type="entry name" value="PAS domain"/>
    <property type="match status" value="2"/>
</dbReference>
<comment type="catalytic activity">
    <reaction evidence="1">
        <text>ATP + protein L-histidine = ADP + protein N-phospho-L-histidine.</text>
        <dbReference type="EC" id="2.7.13.3"/>
    </reaction>
</comment>
<dbReference type="RefSeq" id="WP_394384579.1">
    <property type="nucleotide sequence ID" value="NZ_JBIGIB010000003.1"/>
</dbReference>
<feature type="domain" description="PAC" evidence="18">
    <location>
        <begin position="355"/>
        <end position="408"/>
    </location>
</feature>
<dbReference type="InterPro" id="IPR036890">
    <property type="entry name" value="HATPase_C_sf"/>
</dbReference>
<dbReference type="SMART" id="SM00091">
    <property type="entry name" value="PAS"/>
    <property type="match status" value="2"/>
</dbReference>
<evidence type="ECO:0000256" key="5">
    <source>
        <dbReference type="ARBA" id="ARBA00022553"/>
    </source>
</evidence>
<feature type="coiled-coil region" evidence="14">
    <location>
        <begin position="399"/>
        <end position="426"/>
    </location>
</feature>
<keyword evidence="21" id="KW-1185">Reference proteome</keyword>
<dbReference type="NCBIfam" id="TIGR00229">
    <property type="entry name" value="sensory_box"/>
    <property type="match status" value="2"/>
</dbReference>
<dbReference type="PROSITE" id="PS50894">
    <property type="entry name" value="HPT"/>
    <property type="match status" value="1"/>
</dbReference>
<keyword evidence="4" id="KW-1003">Cell membrane</keyword>
<dbReference type="Pfam" id="PF01627">
    <property type="entry name" value="Hpt"/>
    <property type="match status" value="1"/>
</dbReference>
<dbReference type="SMART" id="SM00388">
    <property type="entry name" value="HisKA"/>
    <property type="match status" value="1"/>
</dbReference>
<dbReference type="InterPro" id="IPR000014">
    <property type="entry name" value="PAS"/>
</dbReference>
<dbReference type="InterPro" id="IPR035965">
    <property type="entry name" value="PAS-like_dom_sf"/>
</dbReference>
<comment type="subcellular location">
    <subcellularLocation>
        <location evidence="2">Cell membrane</location>
        <topology evidence="2">Multi-pass membrane protein</topology>
    </subcellularLocation>
</comment>
<keyword evidence="9" id="KW-1133">Transmembrane helix</keyword>
<dbReference type="CDD" id="cd00082">
    <property type="entry name" value="HisKA"/>
    <property type="match status" value="1"/>
</dbReference>
<dbReference type="PROSITE" id="PS50109">
    <property type="entry name" value="HIS_KIN"/>
    <property type="match status" value="1"/>
</dbReference>
<evidence type="ECO:0000256" key="8">
    <source>
        <dbReference type="ARBA" id="ARBA00022840"/>
    </source>
</evidence>
<dbReference type="InterPro" id="IPR001610">
    <property type="entry name" value="PAC"/>
</dbReference>
<reference evidence="20 21" key="1">
    <citation type="submission" date="2024-08" db="EMBL/GenBank/DDBJ databases">
        <authorList>
            <person name="Lu H."/>
        </authorList>
    </citation>
    <scope>NUCLEOTIDE SEQUENCE [LARGE SCALE GENOMIC DNA]</scope>
    <source>
        <strain evidence="20 21">BYS87W</strain>
    </source>
</reference>
<dbReference type="InterPro" id="IPR001789">
    <property type="entry name" value="Sig_transdc_resp-reg_receiver"/>
</dbReference>
<dbReference type="Pfam" id="PF00512">
    <property type="entry name" value="HisKA"/>
    <property type="match status" value="1"/>
</dbReference>
<evidence type="ECO:0000259" key="16">
    <source>
        <dbReference type="PROSITE" id="PS50110"/>
    </source>
</evidence>
<dbReference type="InterPro" id="IPR005467">
    <property type="entry name" value="His_kinase_dom"/>
</dbReference>
<dbReference type="Gene3D" id="1.10.287.130">
    <property type="match status" value="1"/>
</dbReference>
<keyword evidence="10" id="KW-0902">Two-component regulatory system</keyword>
<dbReference type="SMART" id="SM00387">
    <property type="entry name" value="HATPase_c"/>
    <property type="match status" value="1"/>
</dbReference>
<dbReference type="InterPro" id="IPR036641">
    <property type="entry name" value="HPT_dom_sf"/>
</dbReference>
<sequence length="915" mass="100674">MHKLLIRQLRRAWGLQEAEVGPRLAELTALKAGDALSPEQAAALQGLGLLLERIDGAYDNYDRDLDLKTRSLELSSAETTDSNKRLRAELLSRNRAIDALRATVDTLMAETGDARLPAQDDSLESLSHRVADLFRQREQGRRELQAALAELANQKFALDQHAIVSITTVGGEITYVNDSFIKISGYSREELVGQNHRLINSGVQNRAFFANLWQTIRAGRVWHGEICNRARAGHLYWVQATIVPLKDEHGVPVQYIAIRTDITARKALEASIQQAEARLRRITNAVPGAVYQVEVSPETLTFRFTFVSETVRHLMGLQPEHVLSDTDAMLDLILPEDRSRAAVAMHDAMRQRIAWRGEFRIRRPDGATLWISSEAHPDAHLTPRGHIVYTGIWQDVTQAHAVAQELRSAKEAAESANRAKSEFLANMSHEIRTPMNGIMGMTELALDTPLDDEQRGYLEVVKSSSESLMRVINDILDFSKVEAGKLQIEALPFSVEATVDAAIKSLVGAATLKGLTLTHNIAPDLHGWVVGDAGRLRQVLLNLLGNAIKFTERGEIVTTVRIEDASPERYELRFSVRDSGIGIPAHLLHTIFDAFTQEDSSITRRYGGTGLGLTISARLVQAMGGRIWVDSEVGRGSEFHVQLPLARVAAPQAPEAPAGTTADEAGDAAAMDVLLVEDHPVNQRLAMNLLTRRGHRVVLAGDGEEALAQLLARRFDLVFMDMMMPVLDGLEATRRFRAMEQGPRTPIIAMTANALPADRQRCLDAGMDDYLAKPLVVAEFERVLARHAPRSAPAPAGRAEAAPAPGYDATQGLARADATVVAIIAPVFLKQWPLDAERLATAVAQRDWEGMTYVCHTLKSTLRMFGAEPVALAAERLEASARQRQAERVDALHAQILRAMPGLLDALTRVETTLP</sequence>
<dbReference type="InterPro" id="IPR008207">
    <property type="entry name" value="Sig_transdc_His_kin_Hpt_dom"/>
</dbReference>
<dbReference type="SMART" id="SM00448">
    <property type="entry name" value="REC"/>
    <property type="match status" value="1"/>
</dbReference>
<protein>
    <recommendedName>
        <fullName evidence="3">histidine kinase</fullName>
        <ecNumber evidence="3">2.7.13.3</ecNumber>
    </recommendedName>
</protein>
<evidence type="ECO:0000256" key="4">
    <source>
        <dbReference type="ARBA" id="ARBA00022475"/>
    </source>
</evidence>
<dbReference type="CDD" id="cd17546">
    <property type="entry name" value="REC_hyHK_CKI1_RcsC-like"/>
    <property type="match status" value="1"/>
</dbReference>
<dbReference type="Gene3D" id="3.40.50.2300">
    <property type="match status" value="1"/>
</dbReference>
<dbReference type="InterPro" id="IPR003594">
    <property type="entry name" value="HATPase_dom"/>
</dbReference>
<dbReference type="Gene3D" id="3.30.565.10">
    <property type="entry name" value="Histidine kinase-like ATPase, C-terminal domain"/>
    <property type="match status" value="1"/>
</dbReference>
<dbReference type="Pfam" id="PF02518">
    <property type="entry name" value="HATPase_c"/>
    <property type="match status" value="1"/>
</dbReference>
<dbReference type="PROSITE" id="PS50113">
    <property type="entry name" value="PAC"/>
    <property type="match status" value="2"/>
</dbReference>
<dbReference type="PANTHER" id="PTHR45339:SF1">
    <property type="entry name" value="HYBRID SIGNAL TRANSDUCTION HISTIDINE KINASE J"/>
    <property type="match status" value="1"/>
</dbReference>
<evidence type="ECO:0000259" key="19">
    <source>
        <dbReference type="PROSITE" id="PS50894"/>
    </source>
</evidence>
<dbReference type="Pfam" id="PF08447">
    <property type="entry name" value="PAS_3"/>
    <property type="match status" value="1"/>
</dbReference>
<feature type="domain" description="PAS" evidence="17">
    <location>
        <begin position="171"/>
        <end position="195"/>
    </location>
</feature>
<dbReference type="InterPro" id="IPR000700">
    <property type="entry name" value="PAS-assoc_C"/>
</dbReference>
<dbReference type="EMBL" id="JBIGIB010000003">
    <property type="protein sequence ID" value="MFG6467204.1"/>
    <property type="molecule type" value="Genomic_DNA"/>
</dbReference>
<dbReference type="InterPro" id="IPR036097">
    <property type="entry name" value="HisK_dim/P_sf"/>
</dbReference>
<evidence type="ECO:0000256" key="7">
    <source>
        <dbReference type="ARBA" id="ARBA00022741"/>
    </source>
</evidence>
<evidence type="ECO:0000259" key="15">
    <source>
        <dbReference type="PROSITE" id="PS50109"/>
    </source>
</evidence>
<evidence type="ECO:0000256" key="14">
    <source>
        <dbReference type="SAM" id="Coils"/>
    </source>
</evidence>
<feature type="domain" description="Response regulatory" evidence="16">
    <location>
        <begin position="672"/>
        <end position="788"/>
    </location>
</feature>
<dbReference type="PRINTS" id="PR00344">
    <property type="entry name" value="BCTRLSENSOR"/>
</dbReference>
<evidence type="ECO:0000256" key="2">
    <source>
        <dbReference type="ARBA" id="ARBA00004651"/>
    </source>
</evidence>
<keyword evidence="7" id="KW-0547">Nucleotide-binding</keyword>
<keyword evidence="11" id="KW-0472">Membrane</keyword>
<keyword evidence="6" id="KW-0812">Transmembrane</keyword>
<evidence type="ECO:0000259" key="17">
    <source>
        <dbReference type="PROSITE" id="PS50112"/>
    </source>
</evidence>
<dbReference type="GO" id="GO:0005524">
    <property type="term" value="F:ATP binding"/>
    <property type="evidence" value="ECO:0007669"/>
    <property type="project" value="UniProtKB-KW"/>
</dbReference>
<dbReference type="InterPro" id="IPR011006">
    <property type="entry name" value="CheY-like_superfamily"/>
</dbReference>
<dbReference type="SUPFAM" id="SSF55785">
    <property type="entry name" value="PYP-like sensor domain (PAS domain)"/>
    <property type="match status" value="2"/>
</dbReference>
<dbReference type="CDD" id="cd16922">
    <property type="entry name" value="HATPase_EvgS-ArcB-TorS-like"/>
    <property type="match status" value="1"/>
</dbReference>
<evidence type="ECO:0000256" key="9">
    <source>
        <dbReference type="ARBA" id="ARBA00022989"/>
    </source>
</evidence>
<dbReference type="Pfam" id="PF00072">
    <property type="entry name" value="Response_reg"/>
    <property type="match status" value="1"/>
</dbReference>
<dbReference type="InterPro" id="IPR013655">
    <property type="entry name" value="PAS_fold_3"/>
</dbReference>
<keyword evidence="5 13" id="KW-0597">Phosphoprotein</keyword>
<dbReference type="Gene3D" id="1.20.120.160">
    <property type="entry name" value="HPT domain"/>
    <property type="match status" value="1"/>
</dbReference>
<feature type="domain" description="HPt" evidence="19">
    <location>
        <begin position="817"/>
        <end position="915"/>
    </location>
</feature>
<evidence type="ECO:0000259" key="18">
    <source>
        <dbReference type="PROSITE" id="PS50113"/>
    </source>
</evidence>
<dbReference type="SMART" id="SM00086">
    <property type="entry name" value="PAC"/>
    <property type="match status" value="2"/>
</dbReference>
<evidence type="ECO:0000256" key="10">
    <source>
        <dbReference type="ARBA" id="ARBA00023012"/>
    </source>
</evidence>
<keyword evidence="14" id="KW-0175">Coiled coil</keyword>
<evidence type="ECO:0000313" key="20">
    <source>
        <dbReference type="EMBL" id="MFG6467204.1"/>
    </source>
</evidence>
<feature type="modified residue" description="4-aspartylphosphate" evidence="13">
    <location>
        <position position="721"/>
    </location>
</feature>
<feature type="coiled-coil region" evidence="14">
    <location>
        <begin position="123"/>
        <end position="150"/>
    </location>
</feature>
<dbReference type="SUPFAM" id="SSF52172">
    <property type="entry name" value="CheY-like"/>
    <property type="match status" value="1"/>
</dbReference>
<dbReference type="SUPFAM" id="SSF55874">
    <property type="entry name" value="ATPase domain of HSP90 chaperone/DNA topoisomerase II/histidine kinase"/>
    <property type="match status" value="1"/>
</dbReference>
<dbReference type="Proteomes" id="UP001606303">
    <property type="component" value="Unassembled WGS sequence"/>
</dbReference>
<dbReference type="PROSITE" id="PS50112">
    <property type="entry name" value="PAS"/>
    <property type="match status" value="2"/>
</dbReference>
<dbReference type="CDD" id="cd00130">
    <property type="entry name" value="PAS"/>
    <property type="match status" value="2"/>
</dbReference>
<comment type="caution">
    <text evidence="20">The sequence shown here is derived from an EMBL/GenBank/DDBJ whole genome shotgun (WGS) entry which is preliminary data.</text>
</comment>